<dbReference type="GeneID" id="90541205"/>
<evidence type="ECO:0000313" key="1">
    <source>
        <dbReference type="EMBL" id="WUR03394.1"/>
    </source>
</evidence>
<sequence>MLLTLGIIYCTQLNHNLSGKNDNSEINETLSYDKLKKTVFDSECSSFVNFTQLLKQSDYLGREYGIYFYDDNLCDNNFNQTNLDQISNKIYSKLQNNNYQSGIVNEETEYSQGFFSVEISNKFEKSYKILSECRNNIDQYILLMKNTIIEKKYTNNQILKDSEDYRKFQINSIKIHRFSQFLKRIKNIQLPRTSGKLKTLNLPLETHNIISAFIDLFKHFTKIFFTRERHITSKSYSAVTKQAMFNYNKEILSAFDHIPIVKTLEIIDEELNKFKYESYSQKIKVRRIIELLNNKLNVTFVKTKKCIEIYNQVSQIYNK</sequence>
<dbReference type="Proteomes" id="UP001334084">
    <property type="component" value="Chromosome 4"/>
</dbReference>
<evidence type="ECO:0000313" key="2">
    <source>
        <dbReference type="Proteomes" id="UP001334084"/>
    </source>
</evidence>
<organism evidence="1 2">
    <name type="scientific">Vairimorpha necatrix</name>
    <dbReference type="NCBI Taxonomy" id="6039"/>
    <lineage>
        <taxon>Eukaryota</taxon>
        <taxon>Fungi</taxon>
        <taxon>Fungi incertae sedis</taxon>
        <taxon>Microsporidia</taxon>
        <taxon>Nosematidae</taxon>
        <taxon>Vairimorpha</taxon>
    </lineage>
</organism>
<dbReference type="KEGG" id="vnx:VNE69_04215"/>
<protein>
    <submittedName>
        <fullName evidence="1">SP-containing protein</fullName>
    </submittedName>
</protein>
<name>A0AAX4JBL3_9MICR</name>
<keyword evidence="2" id="KW-1185">Reference proteome</keyword>
<accession>A0AAX4JBL3</accession>
<dbReference type="RefSeq" id="XP_065329539.1">
    <property type="nucleotide sequence ID" value="XM_065473467.1"/>
</dbReference>
<dbReference type="EMBL" id="CP142729">
    <property type="protein sequence ID" value="WUR03394.1"/>
    <property type="molecule type" value="Genomic_DNA"/>
</dbReference>
<reference evidence="1" key="1">
    <citation type="journal article" date="2024" name="BMC Genomics">
        <title>Functional annotation of a divergent genome using sequence and structure-based similarity.</title>
        <authorList>
            <person name="Svedberg D."/>
            <person name="Winiger R.R."/>
            <person name="Berg A."/>
            <person name="Sharma H."/>
            <person name="Tellgren-Roth C."/>
            <person name="Debrunner-Vossbrinck B.A."/>
            <person name="Vossbrinck C.R."/>
            <person name="Barandun J."/>
        </authorList>
    </citation>
    <scope>NUCLEOTIDE SEQUENCE</scope>
    <source>
        <strain evidence="1">Illinois isolate</strain>
    </source>
</reference>
<dbReference type="AlphaFoldDB" id="A0AAX4JBL3"/>
<gene>
    <name evidence="1" type="ORF">VNE69_04215</name>
</gene>
<proteinExistence type="predicted"/>